<organism evidence="4 5">
    <name type="scientific">Ornithinimicrobium cerasi</name>
    <dbReference type="NCBI Taxonomy" id="2248773"/>
    <lineage>
        <taxon>Bacteria</taxon>
        <taxon>Bacillati</taxon>
        <taxon>Actinomycetota</taxon>
        <taxon>Actinomycetes</taxon>
        <taxon>Micrococcales</taxon>
        <taxon>Ornithinimicrobiaceae</taxon>
        <taxon>Ornithinimicrobium</taxon>
    </lineage>
</organism>
<dbReference type="PROSITE" id="PS50933">
    <property type="entry name" value="CHRD"/>
    <property type="match status" value="1"/>
</dbReference>
<reference evidence="5" key="1">
    <citation type="submission" date="2017-08" db="EMBL/GenBank/DDBJ databases">
        <authorList>
            <person name="Varghese N."/>
            <person name="Submissions S."/>
        </authorList>
    </citation>
    <scope>NUCLEOTIDE SEQUENCE [LARGE SCALE GENOMIC DNA]</scope>
    <source>
        <strain evidence="5">USBA17B2</strain>
    </source>
</reference>
<dbReference type="EMBL" id="OBQK01000010">
    <property type="protein sequence ID" value="SOC57027.1"/>
    <property type="molecule type" value="Genomic_DNA"/>
</dbReference>
<dbReference type="InterPro" id="IPR010895">
    <property type="entry name" value="CHRD"/>
</dbReference>
<feature type="signal peptide" evidence="2">
    <location>
        <begin position="1"/>
        <end position="25"/>
    </location>
</feature>
<evidence type="ECO:0000313" key="5">
    <source>
        <dbReference type="Proteomes" id="UP000219688"/>
    </source>
</evidence>
<sequence length="169" mass="17260">MRTNRLVLAPVVVLVSLGLVGPAQATDTYTARLSGANEVPERETRARGTTVLKLSGDGTELDYRLIVANIDNVVAAHIHLGEAGMNGPVVAFLAGPLPLGGGATNGVLATGTITEDELTGPLAGMSMEKLITAIEAGDAYVNVHTNDGAGETNTGPGDFASGEVRGQIR</sequence>
<dbReference type="Proteomes" id="UP000219688">
    <property type="component" value="Unassembled WGS sequence"/>
</dbReference>
<feature type="chain" id="PRO_5012448135" evidence="2">
    <location>
        <begin position="26"/>
        <end position="169"/>
    </location>
</feature>
<accession>A0A285VT23</accession>
<keyword evidence="2" id="KW-0732">Signal</keyword>
<feature type="domain" description="CHRD" evidence="3">
    <location>
        <begin position="25"/>
        <end position="169"/>
    </location>
</feature>
<feature type="region of interest" description="Disordered" evidence="1">
    <location>
        <begin position="148"/>
        <end position="169"/>
    </location>
</feature>
<evidence type="ECO:0000256" key="1">
    <source>
        <dbReference type="SAM" id="MobiDB-lite"/>
    </source>
</evidence>
<dbReference type="Pfam" id="PF07452">
    <property type="entry name" value="CHRD"/>
    <property type="match status" value="1"/>
</dbReference>
<dbReference type="RefSeq" id="WP_097188833.1">
    <property type="nucleotide sequence ID" value="NZ_OBQK01000010.1"/>
</dbReference>
<evidence type="ECO:0000256" key="2">
    <source>
        <dbReference type="SAM" id="SignalP"/>
    </source>
</evidence>
<name>A0A285VT23_9MICO</name>
<gene>
    <name evidence="4" type="ORF">SAMN05421879_11060</name>
</gene>
<proteinExistence type="predicted"/>
<evidence type="ECO:0000259" key="3">
    <source>
        <dbReference type="PROSITE" id="PS50933"/>
    </source>
</evidence>
<protein>
    <submittedName>
        <fullName evidence="4">CHRD domain-containing protein</fullName>
    </submittedName>
</protein>
<evidence type="ECO:0000313" key="4">
    <source>
        <dbReference type="EMBL" id="SOC57027.1"/>
    </source>
</evidence>
<keyword evidence="5" id="KW-1185">Reference proteome</keyword>
<dbReference type="AlphaFoldDB" id="A0A285VT23"/>
<dbReference type="SMART" id="SM00754">
    <property type="entry name" value="CHRD"/>
    <property type="match status" value="1"/>
</dbReference>